<feature type="compositionally biased region" description="Low complexity" evidence="1">
    <location>
        <begin position="33"/>
        <end position="52"/>
    </location>
</feature>
<gene>
    <name evidence="2" type="ORF">BG653_02558</name>
</gene>
<dbReference type="SUPFAM" id="SSF52540">
    <property type="entry name" value="P-loop containing nucleoside triphosphate hydrolases"/>
    <property type="match status" value="1"/>
</dbReference>
<feature type="compositionally biased region" description="Pro residues" evidence="1">
    <location>
        <begin position="593"/>
        <end position="615"/>
    </location>
</feature>
<sequence>MDAVRAMNPTPGAYTARELSTAGNTGESGEWGMTGEAGAMSASGAMSESDGGPAERGTAPGMPGIPGVPGGGPMPLSTSMPSAGAPPHAEPMPPAGTTPPAAPPMPATPVQPPGPAATSPGPASPTPPASAPPAPGAPAAGAPVSGAPAPAPGRYGRSGLPARTPLSVPLLPPELADGQPRPRRGDPVARRAGRALRKVFASSPAAETAAVTQAAHAIQQPVTTGRQIAVSSIRGGAGKSTLAALLALTYAHYRSDPVLAVEADPALGTLPHRLGAREVRWSGSDLAQIVEPSMLITDLTGYLLPFAGGGWLLPGSQGAIGTRLDLDTYRVVMTSLRRHFAATVVDCETLPAEVARTALVTTQARVVATPATPEGVAATRSVLDWIGGLHSGLLPTTVVVLTHTSPDSGVDVRRAAEHLGAGGAAVLPLPYDRHLAAGGAIRTELLGERTREAAARIAAEVMDRAVSREPGRRQQQRQTTVHRPGQPPVYVPGQATAPAPPQEPQRPQGHGGQQGQAQPQAGPQSQAQAGPQAPAQPQAGPQSQPQAQPQAVPQPQPPHQPQPAPHYYPPQATPPVPAPHQPPPHPQAQAAPTQPPSPSPSQPPSQPLPTMPVAPQPAAGPEAPGAPAAPDRRSPFDGGPVH</sequence>
<evidence type="ECO:0008006" key="4">
    <source>
        <dbReference type="Google" id="ProtNLM"/>
    </source>
</evidence>
<feature type="compositionally biased region" description="Low complexity" evidence="1">
    <location>
        <begin position="515"/>
        <end position="551"/>
    </location>
</feature>
<comment type="caution">
    <text evidence="2">The sequence shown here is derived from an EMBL/GenBank/DDBJ whole genome shotgun (WGS) entry which is preliminary data.</text>
</comment>
<proteinExistence type="predicted"/>
<evidence type="ECO:0000256" key="1">
    <source>
        <dbReference type="SAM" id="MobiDB-lite"/>
    </source>
</evidence>
<dbReference type="PANTHER" id="PTHR43384:SF14">
    <property type="entry name" value="ESX-1 SECRETION-ASSOCIATED PROTEIN ESPI"/>
    <property type="match status" value="1"/>
</dbReference>
<feature type="region of interest" description="Disordered" evidence="1">
    <location>
        <begin position="1"/>
        <end position="189"/>
    </location>
</feature>
<feature type="compositionally biased region" description="Pro residues" evidence="1">
    <location>
        <begin position="88"/>
        <end position="115"/>
    </location>
</feature>
<reference evidence="2 3" key="1">
    <citation type="submission" date="2016-09" db="EMBL/GenBank/DDBJ databases">
        <title>Streptomyces platensis DSM40041, a candidate organism with high potential of specific P450 cytochromes.</title>
        <authorList>
            <person name="Grumaz C."/>
            <person name="Vainshtein Y."/>
            <person name="Kirstahler P."/>
            <person name="Sohn K."/>
        </authorList>
    </citation>
    <scope>NUCLEOTIDE SEQUENCE [LARGE SCALE GENOMIC DNA]</scope>
    <source>
        <strain evidence="2 3">DSM 40041</strain>
    </source>
</reference>
<evidence type="ECO:0000313" key="3">
    <source>
        <dbReference type="Proteomes" id="UP000194225"/>
    </source>
</evidence>
<name>A0ABX3XZ07_STRPT</name>
<accession>A0ABX3XZ07</accession>
<dbReference type="InterPro" id="IPR027417">
    <property type="entry name" value="P-loop_NTPase"/>
</dbReference>
<feature type="compositionally biased region" description="Pro residues" evidence="1">
    <location>
        <begin position="122"/>
        <end position="136"/>
    </location>
</feature>
<dbReference type="PANTHER" id="PTHR43384">
    <property type="entry name" value="SEPTUM SITE-DETERMINING PROTEIN MIND HOMOLOG, CHLOROPLASTIC-RELATED"/>
    <property type="match status" value="1"/>
</dbReference>
<feature type="compositionally biased region" description="Low complexity" evidence="1">
    <location>
        <begin position="137"/>
        <end position="148"/>
    </location>
</feature>
<dbReference type="Gene3D" id="3.40.50.300">
    <property type="entry name" value="P-loop containing nucleotide triphosphate hydrolases"/>
    <property type="match status" value="1"/>
</dbReference>
<feature type="region of interest" description="Disordered" evidence="1">
    <location>
        <begin position="462"/>
        <end position="642"/>
    </location>
</feature>
<feature type="compositionally biased region" description="Pro residues" evidence="1">
    <location>
        <begin position="552"/>
        <end position="586"/>
    </location>
</feature>
<keyword evidence="3" id="KW-1185">Reference proteome</keyword>
<protein>
    <recommendedName>
        <fullName evidence="4">CobQ/CobB/MinD/ParA nucleotide binding domain protein</fullName>
    </recommendedName>
</protein>
<feature type="compositionally biased region" description="Low complexity" evidence="1">
    <location>
        <begin position="616"/>
        <end position="629"/>
    </location>
</feature>
<dbReference type="EMBL" id="MIGA01000013">
    <property type="protein sequence ID" value="OSY46060.1"/>
    <property type="molecule type" value="Genomic_DNA"/>
</dbReference>
<evidence type="ECO:0000313" key="2">
    <source>
        <dbReference type="EMBL" id="OSY46060.1"/>
    </source>
</evidence>
<organism evidence="2 3">
    <name type="scientific">Streptomyces platensis</name>
    <dbReference type="NCBI Taxonomy" id="58346"/>
    <lineage>
        <taxon>Bacteria</taxon>
        <taxon>Bacillati</taxon>
        <taxon>Actinomycetota</taxon>
        <taxon>Actinomycetes</taxon>
        <taxon>Kitasatosporales</taxon>
        <taxon>Streptomycetaceae</taxon>
        <taxon>Streptomyces</taxon>
    </lineage>
</organism>
<dbReference type="InterPro" id="IPR050625">
    <property type="entry name" value="ParA/MinD_ATPase"/>
</dbReference>
<dbReference type="Proteomes" id="UP000194225">
    <property type="component" value="Unassembled WGS sequence"/>
</dbReference>
<feature type="compositionally biased region" description="Basic and acidic residues" evidence="1">
    <location>
        <begin position="462"/>
        <end position="472"/>
    </location>
</feature>